<dbReference type="Gene3D" id="2.60.120.1440">
    <property type="match status" value="1"/>
</dbReference>
<accession>A0ABR9AJ19</accession>
<evidence type="ECO:0000256" key="1">
    <source>
        <dbReference type="SAM" id="Phobius"/>
    </source>
</evidence>
<evidence type="ECO:0000313" key="5">
    <source>
        <dbReference type="Proteomes" id="UP000647133"/>
    </source>
</evidence>
<gene>
    <name evidence="4" type="ORF">IFO69_08245</name>
</gene>
<dbReference type="PIRSF" id="PIRSF018266">
    <property type="entry name" value="FecR"/>
    <property type="match status" value="1"/>
</dbReference>
<dbReference type="InterPro" id="IPR006860">
    <property type="entry name" value="FecR"/>
</dbReference>
<evidence type="ECO:0000259" key="2">
    <source>
        <dbReference type="Pfam" id="PF04773"/>
    </source>
</evidence>
<dbReference type="InterPro" id="IPR032508">
    <property type="entry name" value="FecR_C"/>
</dbReference>
<keyword evidence="1" id="KW-0812">Transmembrane</keyword>
<proteinExistence type="predicted"/>
<dbReference type="PANTHER" id="PTHR30273">
    <property type="entry name" value="PERIPLASMIC SIGNAL SENSOR AND SIGMA FACTOR ACTIVATOR FECR-RELATED"/>
    <property type="match status" value="1"/>
</dbReference>
<reference evidence="4 5" key="1">
    <citation type="submission" date="2020-09" db="EMBL/GenBank/DDBJ databases">
        <title>Echinicola sp. CAU 1574 isolated from sand of Sido Beach.</title>
        <authorList>
            <person name="Kim W."/>
        </authorList>
    </citation>
    <scope>NUCLEOTIDE SEQUENCE [LARGE SCALE GENOMIC DNA]</scope>
    <source>
        <strain evidence="4 5">CAU 1574</strain>
    </source>
</reference>
<feature type="domain" description="Protein FecR C-terminal" evidence="3">
    <location>
        <begin position="276"/>
        <end position="341"/>
    </location>
</feature>
<dbReference type="Pfam" id="PF16344">
    <property type="entry name" value="FecR_C"/>
    <property type="match status" value="1"/>
</dbReference>
<dbReference type="RefSeq" id="WP_192009584.1">
    <property type="nucleotide sequence ID" value="NZ_JACYTQ010000002.1"/>
</dbReference>
<dbReference type="Proteomes" id="UP000647133">
    <property type="component" value="Unassembled WGS sequence"/>
</dbReference>
<evidence type="ECO:0000313" key="4">
    <source>
        <dbReference type="EMBL" id="MBD8488731.1"/>
    </source>
</evidence>
<keyword evidence="1" id="KW-0472">Membrane</keyword>
<dbReference type="Pfam" id="PF04773">
    <property type="entry name" value="FecR"/>
    <property type="match status" value="1"/>
</dbReference>
<protein>
    <submittedName>
        <fullName evidence="4">FecR domain-containing protein</fullName>
    </submittedName>
</protein>
<dbReference type="PANTHER" id="PTHR30273:SF2">
    <property type="entry name" value="PROTEIN FECR"/>
    <property type="match status" value="1"/>
</dbReference>
<comment type="caution">
    <text evidence="4">The sequence shown here is derived from an EMBL/GenBank/DDBJ whole genome shotgun (WGS) entry which is preliminary data.</text>
</comment>
<dbReference type="InterPro" id="IPR012373">
    <property type="entry name" value="Ferrdict_sens_TM"/>
</dbReference>
<feature type="domain" description="FecR protein" evidence="2">
    <location>
        <begin position="143"/>
        <end position="232"/>
    </location>
</feature>
<name>A0ABR9AJ19_9BACT</name>
<feature type="transmembrane region" description="Helical" evidence="1">
    <location>
        <begin position="100"/>
        <end position="121"/>
    </location>
</feature>
<dbReference type="EMBL" id="JACYTQ010000002">
    <property type="protein sequence ID" value="MBD8488731.1"/>
    <property type="molecule type" value="Genomic_DNA"/>
</dbReference>
<dbReference type="Gene3D" id="3.55.50.30">
    <property type="match status" value="1"/>
</dbReference>
<evidence type="ECO:0000259" key="3">
    <source>
        <dbReference type="Pfam" id="PF16344"/>
    </source>
</evidence>
<keyword evidence="5" id="KW-1185">Reference proteome</keyword>
<organism evidence="4 5">
    <name type="scientific">Echinicola arenosa</name>
    <dbReference type="NCBI Taxonomy" id="2774144"/>
    <lineage>
        <taxon>Bacteria</taxon>
        <taxon>Pseudomonadati</taxon>
        <taxon>Bacteroidota</taxon>
        <taxon>Cytophagia</taxon>
        <taxon>Cytophagales</taxon>
        <taxon>Cyclobacteriaceae</taxon>
        <taxon>Echinicola</taxon>
    </lineage>
</organism>
<keyword evidence="1" id="KW-1133">Transmembrane helix</keyword>
<sequence length="349" mass="39889">MMKSYSKIEDLLFDHSFKSWVLDGEPAENLKWINWVNENETNGQLYAQARVILLSINDQGKVMKDAQQYSLFKKIEHTIEADSSKGFFTKEKKQTIWNQFWIRTAAILMVVLLASITFLAINHKDSEEKIEVAAAVIVKANPKGQKSKLYLPDGSIVYLNSESEITYQDNFGKDNRELQLKGEAFFEVKHDTALPFTVKSGDMVTVAVGTSFNVKAYQEFSTSVQLATGKVRVYNENREKEDLYLVPGEEVKLDKDVLSKGVFNPQEAYGWKNGVLSFNQMKFSEVKRLLERWYAVEITVQNSPKKDEKVSGEFKDASLENVLESLGYTMGFSYKIDRKKIALKFNANE</sequence>